<sequence length="462" mass="50669">MPRKGSAKLTAAQKARRKEKQLHLRVDLADAQEEFLEKAKTIAKEHGRSMAWVTGQLYVGSKKLGKSRKNAWAAFLRNRLAIANQDLPAGARMSVVQFIRKKATELREEFKALSPEELEALREESAELRKEKATSVRQSQKSVDKDFAASFNGVNQEIQSIIQRTGCEVMMVAVRGNVSHYQAPHTFFSPRGESFVKQGLERGPGDLALQFEGFVVGGVDKGKGAKSTMTQVVSSCRSAIQSGLGELNQAEPMHLLLTSTDEILFQKFRHTPGSVEINYSNYEGKIVERYGVDLTPWPLEGRVRNPGDLKRAEVDRLWNALSGGHCRWVTLTRGELDVRIACNQARQDAGENVYKARRAPKKKNAEDASEPENVSSPGSANSSTGQEGSGSSLLEEFEAAAHMAIDRFEARFDEAAGPGQIPPDVAKALAEFDFSDFDPTLSARLGMEIDPTVGSEGGLGGF</sequence>
<reference evidence="1" key="2">
    <citation type="journal article" date="2022" name="New Phytol.">
        <title>Evolutionary transition to the ectomycorrhizal habit in the genomes of a hyperdiverse lineage of mushroom-forming fungi.</title>
        <authorList>
            <person name="Looney B."/>
            <person name="Miyauchi S."/>
            <person name="Morin E."/>
            <person name="Drula E."/>
            <person name="Courty P.E."/>
            <person name="Kohler A."/>
            <person name="Kuo A."/>
            <person name="LaButti K."/>
            <person name="Pangilinan J."/>
            <person name="Lipzen A."/>
            <person name="Riley R."/>
            <person name="Andreopoulos W."/>
            <person name="He G."/>
            <person name="Johnson J."/>
            <person name="Nolan M."/>
            <person name="Tritt A."/>
            <person name="Barry K.W."/>
            <person name="Grigoriev I.V."/>
            <person name="Nagy L.G."/>
            <person name="Hibbett D."/>
            <person name="Henrissat B."/>
            <person name="Matheny P.B."/>
            <person name="Labbe J."/>
            <person name="Martin F.M."/>
        </authorList>
    </citation>
    <scope>NUCLEOTIDE SEQUENCE</scope>
    <source>
        <strain evidence="1">HHB10654</strain>
    </source>
</reference>
<evidence type="ECO:0000313" key="1">
    <source>
        <dbReference type="EMBL" id="KAI0060328.1"/>
    </source>
</evidence>
<reference evidence="1" key="1">
    <citation type="submission" date="2021-03" db="EMBL/GenBank/DDBJ databases">
        <authorList>
            <consortium name="DOE Joint Genome Institute"/>
            <person name="Ahrendt S."/>
            <person name="Looney B.P."/>
            <person name="Miyauchi S."/>
            <person name="Morin E."/>
            <person name="Drula E."/>
            <person name="Courty P.E."/>
            <person name="Chicoki N."/>
            <person name="Fauchery L."/>
            <person name="Kohler A."/>
            <person name="Kuo A."/>
            <person name="Labutti K."/>
            <person name="Pangilinan J."/>
            <person name="Lipzen A."/>
            <person name="Riley R."/>
            <person name="Andreopoulos W."/>
            <person name="He G."/>
            <person name="Johnson J."/>
            <person name="Barry K.W."/>
            <person name="Grigoriev I.V."/>
            <person name="Nagy L."/>
            <person name="Hibbett D."/>
            <person name="Henrissat B."/>
            <person name="Matheny P.B."/>
            <person name="Labbe J."/>
            <person name="Martin F."/>
        </authorList>
    </citation>
    <scope>NUCLEOTIDE SEQUENCE</scope>
    <source>
        <strain evidence="1">HHB10654</strain>
    </source>
</reference>
<accession>A0ACB8SUZ1</accession>
<comment type="caution">
    <text evidence="1">The sequence shown here is derived from an EMBL/GenBank/DDBJ whole genome shotgun (WGS) entry which is preliminary data.</text>
</comment>
<dbReference type="EMBL" id="MU277220">
    <property type="protein sequence ID" value="KAI0060328.1"/>
    <property type="molecule type" value="Genomic_DNA"/>
</dbReference>
<protein>
    <submittedName>
        <fullName evidence="1">Uncharacterized protein</fullName>
    </submittedName>
</protein>
<name>A0ACB8SUZ1_9AGAM</name>
<keyword evidence="2" id="KW-1185">Reference proteome</keyword>
<organism evidence="1 2">
    <name type="scientific">Artomyces pyxidatus</name>
    <dbReference type="NCBI Taxonomy" id="48021"/>
    <lineage>
        <taxon>Eukaryota</taxon>
        <taxon>Fungi</taxon>
        <taxon>Dikarya</taxon>
        <taxon>Basidiomycota</taxon>
        <taxon>Agaricomycotina</taxon>
        <taxon>Agaricomycetes</taxon>
        <taxon>Russulales</taxon>
        <taxon>Auriscalpiaceae</taxon>
        <taxon>Artomyces</taxon>
    </lineage>
</organism>
<evidence type="ECO:0000313" key="2">
    <source>
        <dbReference type="Proteomes" id="UP000814140"/>
    </source>
</evidence>
<proteinExistence type="predicted"/>
<dbReference type="Proteomes" id="UP000814140">
    <property type="component" value="Unassembled WGS sequence"/>
</dbReference>
<gene>
    <name evidence="1" type="ORF">BV25DRAFT_1917933</name>
</gene>